<comment type="caution">
    <text evidence="2">The sequence shown here is derived from an EMBL/GenBank/DDBJ whole genome shotgun (WGS) entry which is preliminary data.</text>
</comment>
<dbReference type="SUPFAM" id="SSF48452">
    <property type="entry name" value="TPR-like"/>
    <property type="match status" value="1"/>
</dbReference>
<accession>A0A658R452</accession>
<dbReference type="OrthoDB" id="9134208at2"/>
<evidence type="ECO:0000313" key="3">
    <source>
        <dbReference type="Proteomes" id="UP000198263"/>
    </source>
</evidence>
<evidence type="ECO:0008006" key="4">
    <source>
        <dbReference type="Google" id="ProtNLM"/>
    </source>
</evidence>
<gene>
    <name evidence="2" type="ORF">AWB72_04862</name>
</gene>
<keyword evidence="3" id="KW-1185">Reference proteome</keyword>
<protein>
    <recommendedName>
        <fullName evidence="4">Lipoprotein</fullName>
    </recommendedName>
</protein>
<reference evidence="2 3" key="1">
    <citation type="submission" date="2016-01" db="EMBL/GenBank/DDBJ databases">
        <authorList>
            <person name="Peeters C."/>
        </authorList>
    </citation>
    <scope>NUCLEOTIDE SEQUENCE [LARGE SCALE GENOMIC DNA]</scope>
    <source>
        <strain evidence="2">LMG 29315</strain>
    </source>
</reference>
<dbReference type="EMBL" id="FCNV02000014">
    <property type="protein sequence ID" value="SAL46591.1"/>
    <property type="molecule type" value="Genomic_DNA"/>
</dbReference>
<evidence type="ECO:0000256" key="1">
    <source>
        <dbReference type="SAM" id="SignalP"/>
    </source>
</evidence>
<dbReference type="PROSITE" id="PS51257">
    <property type="entry name" value="PROKAR_LIPOPROTEIN"/>
    <property type="match status" value="1"/>
</dbReference>
<feature type="chain" id="PRO_5024880987" description="Lipoprotein" evidence="1">
    <location>
        <begin position="22"/>
        <end position="165"/>
    </location>
</feature>
<evidence type="ECO:0000313" key="2">
    <source>
        <dbReference type="EMBL" id="SAL46591.1"/>
    </source>
</evidence>
<name>A0A658R452_9BURK</name>
<sequence>MQFRSIHVAPLLLALALGVSACKDSEKSQSTREGDVPVTVATVRTELEHKNFGQAASLADKLTASNPNDVDAWMIAADARSAVGNRIDALAALESAMNHGMRDITRLDADSYLDPLRSSSEYEALLMRFGLMRPLAKAGDTSIVETSTGTVVRAGDVSVSLPNDK</sequence>
<dbReference type="AlphaFoldDB" id="A0A658R452"/>
<proteinExistence type="predicted"/>
<feature type="signal peptide" evidence="1">
    <location>
        <begin position="1"/>
        <end position="21"/>
    </location>
</feature>
<dbReference type="RefSeq" id="WP_040053437.1">
    <property type="nucleotide sequence ID" value="NZ_FCNV02000014.1"/>
</dbReference>
<keyword evidence="1" id="KW-0732">Signal</keyword>
<organism evidence="2 3">
    <name type="scientific">Caballeronia concitans</name>
    <dbReference type="NCBI Taxonomy" id="1777133"/>
    <lineage>
        <taxon>Bacteria</taxon>
        <taxon>Pseudomonadati</taxon>
        <taxon>Pseudomonadota</taxon>
        <taxon>Betaproteobacteria</taxon>
        <taxon>Burkholderiales</taxon>
        <taxon>Burkholderiaceae</taxon>
        <taxon>Caballeronia</taxon>
    </lineage>
</organism>
<dbReference type="Proteomes" id="UP000198263">
    <property type="component" value="Unassembled WGS sequence"/>
</dbReference>
<dbReference type="InterPro" id="IPR011990">
    <property type="entry name" value="TPR-like_helical_dom_sf"/>
</dbReference>